<dbReference type="Gene3D" id="3.40.50.300">
    <property type="entry name" value="P-loop containing nucleotide triphosphate hydrolases"/>
    <property type="match status" value="1"/>
</dbReference>
<dbReference type="SUPFAM" id="SSF52540">
    <property type="entry name" value="P-loop containing nucleoside triphosphate hydrolases"/>
    <property type="match status" value="1"/>
</dbReference>
<name>A0ABY4W0C3_9PROT</name>
<accession>A0ABY4W0C3</accession>
<feature type="domain" description="D-glutamate N-acetyltransferase-like C-terminal" evidence="1">
    <location>
        <begin position="130"/>
        <end position="329"/>
    </location>
</feature>
<proteinExistence type="predicted"/>
<dbReference type="InterPro" id="IPR011669">
    <property type="entry name" value="DgcN-like"/>
</dbReference>
<keyword evidence="4" id="KW-1185">Reference proteome</keyword>
<sequence length="332" mass="35708">MSEMQNPYLMFLGDVPDQLGAKTAQGIVDWRPEWCVGQLRLDGCVADLGIKDLSIDEAISAGAKTLIIGIVNSGGFLPAHWTAKIVEALDKGMDVASGLHIRLGDLPEIREAADRNNASLFDVRHPTHDIATGKGEPRNGKRLLAVGTDCSVGKMYTALAIEKEMRSRGWKADFRATGQTGIFIAGTGISIDAVVADFISGAVEELSPDNESDHWDIIEGQGSLFHPSYAGVSLGLIHGAQADALVLCHEPTRTHMRGIPHHPLPGLQECIDLNLKNAQLTNKNARFVGVCVNTSGLEKSEIQSYLAKLEAELNLPCTDPYSHGTKAIVDNI</sequence>
<reference evidence="3" key="1">
    <citation type="submission" date="2022-06" db="EMBL/GenBank/DDBJ databases">
        <title>Sneathiella actinostolidae sp. nov., isolated from a sea anemonein the Western Pacific Ocean.</title>
        <authorList>
            <person name="Wei M.J."/>
        </authorList>
    </citation>
    <scope>NUCLEOTIDE SEQUENCE</scope>
    <source>
        <strain evidence="3">PHK-P5</strain>
    </source>
</reference>
<dbReference type="PIRSF" id="PIRSF026760">
    <property type="entry name" value="UCP026760"/>
    <property type="match status" value="1"/>
</dbReference>
<dbReference type="RefSeq" id="WP_251933516.1">
    <property type="nucleotide sequence ID" value="NZ_CP098747.1"/>
</dbReference>
<dbReference type="Gene3D" id="3.40.50.720">
    <property type="entry name" value="NAD(P)-binding Rossmann-like Domain"/>
    <property type="match status" value="1"/>
</dbReference>
<dbReference type="InterPro" id="IPR027417">
    <property type="entry name" value="P-loop_NTPase"/>
</dbReference>
<dbReference type="Pfam" id="PF07755">
    <property type="entry name" value="DUF1611"/>
    <property type="match status" value="1"/>
</dbReference>
<evidence type="ECO:0000313" key="4">
    <source>
        <dbReference type="Proteomes" id="UP001056291"/>
    </source>
</evidence>
<dbReference type="InterPro" id="IPR035086">
    <property type="entry name" value="DgcN-like_C"/>
</dbReference>
<dbReference type="NCBIfam" id="NF041892">
    <property type="entry name" value="DgcN"/>
    <property type="match status" value="1"/>
</dbReference>
<dbReference type="InterPro" id="IPR035402">
    <property type="entry name" value="DgcN-like_N"/>
</dbReference>
<dbReference type="Pfam" id="PF17396">
    <property type="entry name" value="DUF1611_N"/>
    <property type="match status" value="1"/>
</dbReference>
<protein>
    <submittedName>
        <fullName evidence="3">DUF1611 domain-containing protein</fullName>
    </submittedName>
</protein>
<dbReference type="Proteomes" id="UP001056291">
    <property type="component" value="Chromosome"/>
</dbReference>
<evidence type="ECO:0000259" key="2">
    <source>
        <dbReference type="Pfam" id="PF17396"/>
    </source>
</evidence>
<organism evidence="3 4">
    <name type="scientific">Sneathiella marina</name>
    <dbReference type="NCBI Taxonomy" id="2950108"/>
    <lineage>
        <taxon>Bacteria</taxon>
        <taxon>Pseudomonadati</taxon>
        <taxon>Pseudomonadota</taxon>
        <taxon>Alphaproteobacteria</taxon>
        <taxon>Sneathiellales</taxon>
        <taxon>Sneathiellaceae</taxon>
        <taxon>Sneathiella</taxon>
    </lineage>
</organism>
<dbReference type="EMBL" id="CP098747">
    <property type="protein sequence ID" value="USG60635.1"/>
    <property type="molecule type" value="Genomic_DNA"/>
</dbReference>
<gene>
    <name evidence="3" type="ORF">NBZ79_15830</name>
</gene>
<dbReference type="PANTHER" id="PTHR40690">
    <property type="entry name" value="GLL3100 PROTEIN"/>
    <property type="match status" value="1"/>
</dbReference>
<evidence type="ECO:0000313" key="3">
    <source>
        <dbReference type="EMBL" id="USG60635.1"/>
    </source>
</evidence>
<evidence type="ECO:0000259" key="1">
    <source>
        <dbReference type="Pfam" id="PF07755"/>
    </source>
</evidence>
<dbReference type="PANTHER" id="PTHR40690:SF1">
    <property type="entry name" value="DUF1611 DOMAIN-CONTAINING PROTEIN"/>
    <property type="match status" value="1"/>
</dbReference>
<feature type="domain" description="D-glutamate N-acetyltransferase-like N-terminal" evidence="2">
    <location>
        <begin position="54"/>
        <end position="126"/>
    </location>
</feature>